<feature type="binding site" evidence="16">
    <location>
        <position position="111"/>
    </location>
    <ligand>
        <name>[2Fe-2S] cluster</name>
        <dbReference type="ChEBI" id="CHEBI:190135"/>
        <label>2</label>
    </ligand>
</feature>
<dbReference type="SUPFAM" id="SSF54292">
    <property type="entry name" value="2Fe-2S ferredoxin-like"/>
    <property type="match status" value="1"/>
</dbReference>
<evidence type="ECO:0000256" key="4">
    <source>
        <dbReference type="ARBA" id="ARBA00011738"/>
    </source>
</evidence>
<dbReference type="InterPro" id="IPR036683">
    <property type="entry name" value="CO_DH_flav_C_dom_sf"/>
</dbReference>
<evidence type="ECO:0000256" key="5">
    <source>
        <dbReference type="ARBA" id="ARBA00022505"/>
    </source>
</evidence>
<evidence type="ECO:0000256" key="15">
    <source>
        <dbReference type="PIRSR" id="PIRSR000127-2"/>
    </source>
</evidence>
<feature type="domain" description="2Fe-2S ferredoxin-type" evidence="17">
    <location>
        <begin position="2"/>
        <end position="86"/>
    </location>
</feature>
<dbReference type="SUPFAM" id="SSF54665">
    <property type="entry name" value="CO dehydrogenase molybdoprotein N-domain-like"/>
    <property type="match status" value="1"/>
</dbReference>
<evidence type="ECO:0000256" key="13">
    <source>
        <dbReference type="ARBA" id="ARBA00023140"/>
    </source>
</evidence>
<evidence type="ECO:0000256" key="12">
    <source>
        <dbReference type="ARBA" id="ARBA00023014"/>
    </source>
</evidence>
<feature type="binding site" evidence="15">
    <location>
        <position position="403"/>
    </location>
    <ligand>
        <name>FAD</name>
        <dbReference type="ChEBI" id="CHEBI:57692"/>
    </ligand>
</feature>
<gene>
    <name evidence="20" type="primary">LOC113515714</name>
</gene>
<dbReference type="Pfam" id="PF01315">
    <property type="entry name" value="Ald_Xan_dh_C"/>
    <property type="match status" value="1"/>
</dbReference>
<dbReference type="SUPFAM" id="SSF47741">
    <property type="entry name" value="CO dehydrogenase ISP C-domain like"/>
    <property type="match status" value="1"/>
</dbReference>
<feature type="binding site" evidence="16">
    <location>
        <position position="108"/>
    </location>
    <ligand>
        <name>[2Fe-2S] cluster</name>
        <dbReference type="ChEBI" id="CHEBI:190135"/>
        <label>2</label>
    </ligand>
</feature>
<dbReference type="Gene3D" id="1.10.150.120">
    <property type="entry name" value="[2Fe-2S]-binding domain"/>
    <property type="match status" value="1"/>
</dbReference>
<dbReference type="GO" id="GO:0051537">
    <property type="term" value="F:2 iron, 2 sulfur cluster binding"/>
    <property type="evidence" value="ECO:0007669"/>
    <property type="project" value="UniProtKB-KW"/>
</dbReference>
<keyword evidence="5 16" id="KW-0500">Molybdenum</keyword>
<dbReference type="Pfam" id="PF00111">
    <property type="entry name" value="Fer2"/>
    <property type="match status" value="1"/>
</dbReference>
<dbReference type="InterPro" id="IPR046867">
    <property type="entry name" value="AldOxase/xan_DH_MoCoBD2"/>
</dbReference>
<feature type="binding site" evidence="16">
    <location>
        <position position="42"/>
    </location>
    <ligand>
        <name>[2Fe-2S] cluster</name>
        <dbReference type="ChEBI" id="CHEBI:190135"/>
        <label>1</label>
    </ligand>
</feature>
<dbReference type="Pfam" id="PF03450">
    <property type="entry name" value="CO_deh_flav_C"/>
    <property type="match status" value="1"/>
</dbReference>
<dbReference type="SUPFAM" id="SSF56003">
    <property type="entry name" value="Molybdenum cofactor-binding domain"/>
    <property type="match status" value="1"/>
</dbReference>
<keyword evidence="12 16" id="KW-0411">Iron-sulfur</keyword>
<dbReference type="InterPro" id="IPR016208">
    <property type="entry name" value="Ald_Oxase/xanthine_DH-like"/>
</dbReference>
<feature type="active site" description="Proton acceptor" evidence="14">
    <location>
        <position position="1209"/>
    </location>
</feature>
<dbReference type="Gene3D" id="3.30.465.10">
    <property type="match status" value="1"/>
</dbReference>
<keyword evidence="11 16" id="KW-0408">Iron</keyword>
<proteinExistence type="inferred from homology"/>
<evidence type="ECO:0000256" key="10">
    <source>
        <dbReference type="ARBA" id="ARBA00023002"/>
    </source>
</evidence>
<comment type="subcellular location">
    <subcellularLocation>
        <location evidence="2">Peroxisome</location>
    </subcellularLocation>
</comment>
<dbReference type="PIRSF" id="PIRSF000127">
    <property type="entry name" value="Xanthine_DH"/>
    <property type="match status" value="1"/>
</dbReference>
<dbReference type="Proteomes" id="UP001652740">
    <property type="component" value="Unplaced"/>
</dbReference>
<dbReference type="Gene3D" id="3.30.365.10">
    <property type="entry name" value="Aldehyde oxidase/xanthine dehydrogenase, molybdopterin binding domain"/>
    <property type="match status" value="4"/>
</dbReference>
<dbReference type="CDD" id="cd00207">
    <property type="entry name" value="fer2"/>
    <property type="match status" value="1"/>
</dbReference>
<keyword evidence="8 16" id="KW-0479">Metal-binding</keyword>
<evidence type="ECO:0000256" key="3">
    <source>
        <dbReference type="ARBA" id="ARBA00006849"/>
    </source>
</evidence>
<evidence type="ECO:0000256" key="8">
    <source>
        <dbReference type="ARBA" id="ARBA00022723"/>
    </source>
</evidence>
<dbReference type="InterPro" id="IPR008274">
    <property type="entry name" value="AldOxase/xan_DH_MoCoBD1"/>
</dbReference>
<evidence type="ECO:0000256" key="16">
    <source>
        <dbReference type="PIRSR" id="PIRSR000127-3"/>
    </source>
</evidence>
<feature type="binding site" evidence="15">
    <location>
        <begin position="329"/>
        <end position="333"/>
    </location>
    <ligand>
        <name>FAD</name>
        <dbReference type="ChEBI" id="CHEBI:57692"/>
    </ligand>
</feature>
<dbReference type="InterPro" id="IPR016166">
    <property type="entry name" value="FAD-bd_PCMH"/>
</dbReference>
<dbReference type="InterPro" id="IPR016169">
    <property type="entry name" value="FAD-bd_PCMH_sub2"/>
</dbReference>
<protein>
    <submittedName>
        <fullName evidence="20">Aldehyde oxidase 1-like</fullName>
    </submittedName>
</protein>
<dbReference type="InterPro" id="IPR036884">
    <property type="entry name" value="2Fe-2S-bd_dom_sf"/>
</dbReference>
<dbReference type="InParanoid" id="A0A6J3C512"/>
<dbReference type="Pfam" id="PF02738">
    <property type="entry name" value="MoCoBD_1"/>
    <property type="match status" value="1"/>
</dbReference>
<evidence type="ECO:0000256" key="14">
    <source>
        <dbReference type="PIRSR" id="PIRSR000127-1"/>
    </source>
</evidence>
<feature type="binding site" evidence="16">
    <location>
        <position position="885"/>
    </location>
    <ligand>
        <name>Mo-molybdopterin</name>
        <dbReference type="ChEBI" id="CHEBI:71302"/>
    </ligand>
    <ligandPart>
        <name>Mo</name>
        <dbReference type="ChEBI" id="CHEBI:28685"/>
    </ligandPart>
</feature>
<feature type="binding site" evidence="16">
    <location>
        <position position="68"/>
    </location>
    <ligand>
        <name>[2Fe-2S] cluster</name>
        <dbReference type="ChEBI" id="CHEBI:190135"/>
        <label>1</label>
    </ligand>
</feature>
<comment type="subunit">
    <text evidence="4">Homodimer.</text>
</comment>
<dbReference type="InterPro" id="IPR001041">
    <property type="entry name" value="2Fe-2S_ferredoxin-type"/>
</dbReference>
<name>A0A6J3C512_GALME</name>
<dbReference type="GeneID" id="113515714"/>
<evidence type="ECO:0000256" key="1">
    <source>
        <dbReference type="ARBA" id="ARBA00001974"/>
    </source>
</evidence>
<dbReference type="PANTHER" id="PTHR11908">
    <property type="entry name" value="XANTHINE DEHYDROGENASE"/>
    <property type="match status" value="1"/>
</dbReference>
<dbReference type="InterPro" id="IPR036010">
    <property type="entry name" value="2Fe-2S_ferredoxin-like_sf"/>
</dbReference>
<feature type="binding site" evidence="16">
    <location>
        <position position="742"/>
    </location>
    <ligand>
        <name>Mo-molybdopterin</name>
        <dbReference type="ChEBI" id="CHEBI:71302"/>
    </ligand>
    <ligandPart>
        <name>Mo</name>
        <dbReference type="ChEBI" id="CHEBI:28685"/>
    </ligandPart>
</feature>
<dbReference type="RefSeq" id="XP_031766920.2">
    <property type="nucleotide sequence ID" value="XM_031911060.2"/>
</dbReference>
<feature type="binding site" evidence="16">
    <location>
        <position position="50"/>
    </location>
    <ligand>
        <name>[2Fe-2S] cluster</name>
        <dbReference type="ChEBI" id="CHEBI:190135"/>
        <label>1</label>
    </ligand>
</feature>
<dbReference type="InterPro" id="IPR002346">
    <property type="entry name" value="Mopterin_DH_FAD-bd"/>
</dbReference>
<dbReference type="InterPro" id="IPR006058">
    <property type="entry name" value="2Fe2S_fd_BS"/>
</dbReference>
<dbReference type="Gene3D" id="3.10.20.30">
    <property type="match status" value="1"/>
</dbReference>
<keyword evidence="19" id="KW-1185">Reference proteome</keyword>
<evidence type="ECO:0000256" key="9">
    <source>
        <dbReference type="ARBA" id="ARBA00022827"/>
    </source>
</evidence>
<dbReference type="GO" id="GO:0005777">
    <property type="term" value="C:peroxisome"/>
    <property type="evidence" value="ECO:0007669"/>
    <property type="project" value="UniProtKB-SubCell"/>
</dbReference>
<evidence type="ECO:0000259" key="17">
    <source>
        <dbReference type="PROSITE" id="PS51085"/>
    </source>
</evidence>
<feature type="binding site" evidence="16">
    <location>
        <position position="143"/>
    </location>
    <ligand>
        <name>[2Fe-2S] cluster</name>
        <dbReference type="ChEBI" id="CHEBI:190135"/>
        <label>2</label>
    </ligand>
</feature>
<dbReference type="AlphaFoldDB" id="A0A6J3C512"/>
<feature type="binding site" evidence="16">
    <location>
        <position position="1038"/>
    </location>
    <ligand>
        <name>Mo-molybdopterin</name>
        <dbReference type="ChEBI" id="CHEBI:71302"/>
    </ligand>
    <ligandPart>
        <name>Mo</name>
        <dbReference type="ChEBI" id="CHEBI:28685"/>
    </ligandPart>
</feature>
<evidence type="ECO:0000313" key="20">
    <source>
        <dbReference type="RefSeq" id="XP_031766920.2"/>
    </source>
</evidence>
<comment type="cofactor">
    <cofactor evidence="16">
        <name>Mo-molybdopterin</name>
        <dbReference type="ChEBI" id="CHEBI:71302"/>
    </cofactor>
    <text evidence="16">Binds 1 Mo-molybdopterin (Mo-MPT) cofactor per subunit.</text>
</comment>
<evidence type="ECO:0000313" key="19">
    <source>
        <dbReference type="Proteomes" id="UP001652740"/>
    </source>
</evidence>
<dbReference type="PROSITE" id="PS51085">
    <property type="entry name" value="2FE2S_FER_2"/>
    <property type="match status" value="1"/>
</dbReference>
<evidence type="ECO:0000256" key="11">
    <source>
        <dbReference type="ARBA" id="ARBA00023004"/>
    </source>
</evidence>
<dbReference type="PROSITE" id="PS00197">
    <property type="entry name" value="2FE2S_FER_1"/>
    <property type="match status" value="1"/>
</dbReference>
<reference evidence="20" key="1">
    <citation type="submission" date="2025-08" db="UniProtKB">
        <authorList>
            <consortium name="RefSeq"/>
        </authorList>
    </citation>
    <scope>IDENTIFICATION</scope>
    <source>
        <tissue evidence="20">Whole larvae</tissue>
    </source>
</reference>
<dbReference type="InterPro" id="IPR036856">
    <property type="entry name" value="Ald_Oxase/Xan_DH_a/b_sf"/>
</dbReference>
<dbReference type="InterPro" id="IPR005107">
    <property type="entry name" value="CO_DH_flav_C"/>
</dbReference>
<dbReference type="Pfam" id="PF20256">
    <property type="entry name" value="MoCoBD_2"/>
    <property type="match status" value="1"/>
</dbReference>
<dbReference type="Gene3D" id="3.90.1170.50">
    <property type="entry name" value="Aldehyde oxidase/xanthine dehydrogenase, a/b hammerhead"/>
    <property type="match status" value="1"/>
</dbReference>
<dbReference type="Gene3D" id="3.30.390.50">
    <property type="entry name" value="CO dehydrogenase flavoprotein, C-terminal domain"/>
    <property type="match status" value="1"/>
</dbReference>
<dbReference type="Pfam" id="PF00941">
    <property type="entry name" value="FAD_binding_5"/>
    <property type="match status" value="1"/>
</dbReference>
<dbReference type="SUPFAM" id="SSF56176">
    <property type="entry name" value="FAD-binding/transporter-associated domain-like"/>
    <property type="match status" value="1"/>
</dbReference>
<dbReference type="PROSITE" id="PS51387">
    <property type="entry name" value="FAD_PCMH"/>
    <property type="match status" value="1"/>
</dbReference>
<dbReference type="InterPro" id="IPR000674">
    <property type="entry name" value="Ald_Oxase/Xan_DH_a/b"/>
</dbReference>
<dbReference type="GO" id="GO:0016491">
    <property type="term" value="F:oxidoreductase activity"/>
    <property type="evidence" value="ECO:0007669"/>
    <property type="project" value="UniProtKB-KW"/>
</dbReference>
<keyword evidence="9 15" id="KW-0274">FAD</keyword>
<dbReference type="Pfam" id="PF01799">
    <property type="entry name" value="Fer2_2"/>
    <property type="match status" value="1"/>
</dbReference>
<dbReference type="GO" id="GO:0071949">
    <property type="term" value="F:FAD binding"/>
    <property type="evidence" value="ECO:0007669"/>
    <property type="project" value="InterPro"/>
</dbReference>
<dbReference type="InterPro" id="IPR002888">
    <property type="entry name" value="2Fe-2S-bd"/>
</dbReference>
<dbReference type="InterPro" id="IPR036318">
    <property type="entry name" value="FAD-bd_PCMH-like_sf"/>
</dbReference>
<comment type="cofactor">
    <cofactor evidence="1 15">
        <name>FAD</name>
        <dbReference type="ChEBI" id="CHEBI:57692"/>
    </cofactor>
</comment>
<keyword evidence="7 16" id="KW-0001">2Fe-2S</keyword>
<dbReference type="GO" id="GO:0005506">
    <property type="term" value="F:iron ion binding"/>
    <property type="evidence" value="ECO:0007669"/>
    <property type="project" value="InterPro"/>
</dbReference>
<organism evidence="19 20">
    <name type="scientific">Galleria mellonella</name>
    <name type="common">Greater wax moth</name>
    <dbReference type="NCBI Taxonomy" id="7137"/>
    <lineage>
        <taxon>Eukaryota</taxon>
        <taxon>Metazoa</taxon>
        <taxon>Ecdysozoa</taxon>
        <taxon>Arthropoda</taxon>
        <taxon>Hexapoda</taxon>
        <taxon>Insecta</taxon>
        <taxon>Pterygota</taxon>
        <taxon>Neoptera</taxon>
        <taxon>Endopterygota</taxon>
        <taxon>Lepidoptera</taxon>
        <taxon>Glossata</taxon>
        <taxon>Ditrysia</taxon>
        <taxon>Pyraloidea</taxon>
        <taxon>Pyralidae</taxon>
        <taxon>Galleriinae</taxon>
        <taxon>Galleria</taxon>
    </lineage>
</organism>
<keyword evidence="10" id="KW-0560">Oxidoreductase</keyword>
<feature type="binding site" evidence="16">
    <location>
        <position position="145"/>
    </location>
    <ligand>
        <name>[2Fe-2S] cluster</name>
        <dbReference type="ChEBI" id="CHEBI:190135"/>
        <label>2</label>
    </ligand>
</feature>
<feature type="binding site" evidence="16">
    <location>
        <position position="47"/>
    </location>
    <ligand>
        <name>[2Fe-2S] cluster</name>
        <dbReference type="ChEBI" id="CHEBI:190135"/>
        <label>1</label>
    </ligand>
</feature>
<evidence type="ECO:0000256" key="6">
    <source>
        <dbReference type="ARBA" id="ARBA00022630"/>
    </source>
</evidence>
<dbReference type="InterPro" id="IPR012675">
    <property type="entry name" value="Beta-grasp_dom_sf"/>
</dbReference>
<comment type="cofactor">
    <cofactor evidence="16">
        <name>[2Fe-2S] cluster</name>
        <dbReference type="ChEBI" id="CHEBI:190135"/>
    </cofactor>
    <text evidence="16">Binds 2 [2Fe-2S] clusters.</text>
</comment>
<dbReference type="PANTHER" id="PTHR11908:SF132">
    <property type="entry name" value="ALDEHYDE OXIDASE 1-RELATED"/>
    <property type="match status" value="1"/>
</dbReference>
<dbReference type="SMART" id="SM01008">
    <property type="entry name" value="Ald_Xan_dh_C"/>
    <property type="match status" value="1"/>
</dbReference>
<sequence>MDRVSFKVNGVSYSVGCEVSSQMTLVDYLRDVLELRGTKYMCREGGCGTCTVSVVKTAGAKPIAVNSCLVSVTSCQDWDITTIEQVGNRFKGYHPIQNALVEHNGTQCGYCSPGWVMAMYSLIKNKNNLTMLDIEKSFGSNICRCTGYRPILDAFKKFAKDAPLNDRILDIEDLHICNKTGKNCDKHDCKHDCKDDDWCIVSKSDVEVPVPINIDLKDGRYWFKVSTIRDVFGILGTRGDDSYMLVSGNTAKGAYPIDEYPRILIDISEVSELKGCYLDQNLAIGAGNTLSDLLNILQNMSKVVYFEYLKKFYDHIQSVAHISVRNLGSIAGNLMIKHQHNEFPSDIFLLLETVGAQLTIVNQRGLQERVSMAQFLKLNMRSKIILNILVPPLSEDTKIVTFKIMPRAQNAHAVVNAGFLYRLRKSDNKLLQCRLVFGGLSPQFSRAALTERYLFTKMPFANDILSKAVETLANEIVVTETGLLSEWSTDYRKKLALGLFYKGLLTICPRELLGSRYASGAIKIHETRPVSDARQIFDTNPALWPLNQPLEKVEAKIQCSGEAPYTEDLPCIPREVFAAFALCTVPRGNIESIDASVALNQPGVLAFYTVKDIPGINSFTPPKSPLYSNNEEVLCDKEVKYFNQPFGIVVAETRHIADRAAKLVKVKYSNVTKPVINIREAKNDSKRLQQYMSSDSTDKGNDVVKVIKGYNYFHEQYHMCMETLVCITRPTEEGIEVHASTQWLDGVQLMISRALNMQQNRIDVYVRRLGGAYGIKISRITQLAIACSLVTQKLNRPCRFIQSLTTNMRAVGKRYNCYSDYEAGVNATGIIQYLNYNTYEGNGYTINETLSMLGAGVFNNCYNKTRWNFKGYDVTTDLAKNTFCRSPGTFEAISMIECIMEHISYEQSLNPVDVRLANLDEQYNDIKEMVETLKKNSNYDERRTAVIKYNKGNRWKKRGLRTSFSRWTPGGGQQLDITLSVYHGDGTVAITHAGVEMGQGVNTKAVQICAYLLNIPVTKIQIKGNNTIIAPNSFISGGSLTSTNVTVGVQRCCEELLKRLDPIKKEMNNPTWEQLISKAFESNIDLQTHGFINALDSEEYNIYGVACAEVEVDILTGELEVIRVDIIQDVGRSVNPEVDMGQVEGAFIMGLGYWTSEKLIFSNTGEVLTDRTWNYYVPQARDIPQDFRVYFKKNSTGPNKFFGAKATGEPPMCLSVVIPFAIREAIVSARSDCGLPSTAWFPVDGPCTIESNCLLAATPVEHFKFN</sequence>
<keyword evidence="6" id="KW-0285">Flavoprotein</keyword>
<feature type="domain" description="FAD-binding PCMH-type" evidence="18">
    <location>
        <begin position="214"/>
        <end position="395"/>
    </location>
</feature>
<accession>A0A6J3C512</accession>
<evidence type="ECO:0000256" key="2">
    <source>
        <dbReference type="ARBA" id="ARBA00004275"/>
    </source>
</evidence>
<dbReference type="KEGG" id="gmw:113515714"/>
<evidence type="ECO:0000259" key="18">
    <source>
        <dbReference type="PROSITE" id="PS51387"/>
    </source>
</evidence>
<keyword evidence="13" id="KW-0576">Peroxisome</keyword>
<dbReference type="InterPro" id="IPR037165">
    <property type="entry name" value="AldOxase/xan_DH_Mopterin-bd_sf"/>
</dbReference>
<evidence type="ECO:0000256" key="7">
    <source>
        <dbReference type="ARBA" id="ARBA00022714"/>
    </source>
</evidence>
<comment type="similarity">
    <text evidence="3">Belongs to the xanthine dehydrogenase family.</text>
</comment>
<dbReference type="SUPFAM" id="SSF55447">
    <property type="entry name" value="CO dehydrogenase flavoprotein C-terminal domain-like"/>
    <property type="match status" value="1"/>
</dbReference>
<dbReference type="SMART" id="SM01092">
    <property type="entry name" value="CO_deh_flav_C"/>
    <property type="match status" value="1"/>
</dbReference>